<proteinExistence type="predicted"/>
<accession>A0A644XXC0</accession>
<gene>
    <name evidence="1" type="ORF">SDC9_67340</name>
</gene>
<evidence type="ECO:0000313" key="1">
    <source>
        <dbReference type="EMBL" id="MPM20902.1"/>
    </source>
</evidence>
<name>A0A644XXC0_9ZZZZ</name>
<reference evidence="1" key="1">
    <citation type="submission" date="2019-08" db="EMBL/GenBank/DDBJ databases">
        <authorList>
            <person name="Kucharzyk K."/>
            <person name="Murdoch R.W."/>
            <person name="Higgins S."/>
            <person name="Loffler F."/>
        </authorList>
    </citation>
    <scope>NUCLEOTIDE SEQUENCE</scope>
</reference>
<dbReference type="EMBL" id="VSSQ01003480">
    <property type="protein sequence ID" value="MPM20902.1"/>
    <property type="molecule type" value="Genomic_DNA"/>
</dbReference>
<dbReference type="Gene3D" id="1.10.3790.10">
    <property type="entry name" value="NinB"/>
    <property type="match status" value="1"/>
</dbReference>
<sequence length="179" mass="20407">MRARGRNFKVLDMRHDTIRVEFEAGSDQKKPLLAFLESMDGKDVSLELSKWTHKRSLDANAYFHVLCDKIARAVSAGNDETKRNLVLEYGTQKRTEDGSPSWFVIPKGDDPLSRSKYPKWFTGVMVNGKEADAYIEYKETHTLDTSEMAALIDGTISECKELGIETLPRAELERMMGQW</sequence>
<comment type="caution">
    <text evidence="1">The sequence shown here is derived from an EMBL/GenBank/DDBJ whole genome shotgun (WGS) entry which is preliminary data.</text>
</comment>
<protein>
    <submittedName>
        <fullName evidence="1">Uncharacterized protein</fullName>
    </submittedName>
</protein>
<dbReference type="InterPro" id="IPR036619">
    <property type="entry name" value="NinB_sf"/>
</dbReference>
<organism evidence="1">
    <name type="scientific">bioreactor metagenome</name>
    <dbReference type="NCBI Taxonomy" id="1076179"/>
    <lineage>
        <taxon>unclassified sequences</taxon>
        <taxon>metagenomes</taxon>
        <taxon>ecological metagenomes</taxon>
    </lineage>
</organism>
<dbReference type="AlphaFoldDB" id="A0A644XXC0"/>